<dbReference type="Proteomes" id="UP001175097">
    <property type="component" value="Unassembled WGS sequence"/>
</dbReference>
<evidence type="ECO:0000313" key="1">
    <source>
        <dbReference type="EMBL" id="MDN4608198.1"/>
    </source>
</evidence>
<dbReference type="EMBL" id="JAROCC010000009">
    <property type="protein sequence ID" value="MDN4608198.1"/>
    <property type="molecule type" value="Genomic_DNA"/>
</dbReference>
<sequence>MNSKQHNENQLSTILLEMEALGFEIIDYRHKSSTVYVIGGEEIGKSLSTYLNHGLRFIRLEKGNKTTGFRAAWYAKTK</sequence>
<gene>
    <name evidence="1" type="ORF">P5G49_12045</name>
</gene>
<accession>A0ABT8JSR4</accession>
<comment type="caution">
    <text evidence="1">The sequence shown here is derived from an EMBL/GenBank/DDBJ whole genome shotgun (WGS) entry which is preliminary data.</text>
</comment>
<proteinExistence type="predicted"/>
<dbReference type="RefSeq" id="WP_301244123.1">
    <property type="nucleotide sequence ID" value="NZ_JAROCC010000009.1"/>
</dbReference>
<evidence type="ECO:0000313" key="2">
    <source>
        <dbReference type="Proteomes" id="UP001175097"/>
    </source>
</evidence>
<reference evidence="1" key="1">
    <citation type="submission" date="2023-03" db="EMBL/GenBank/DDBJ databases">
        <title>MT1 and MT2 Draft Genomes of Novel Species.</title>
        <authorList>
            <person name="Venkateswaran K."/>
        </authorList>
    </citation>
    <scope>NUCLEOTIDE SEQUENCE</scope>
    <source>
        <strain evidence="1">F6_3S_P_2</strain>
    </source>
</reference>
<protein>
    <submittedName>
        <fullName evidence="1">Uncharacterized protein</fullName>
    </submittedName>
</protein>
<name>A0ABT8JSR4_9BACL</name>
<organism evidence="1 2">
    <name type="scientific">Sporosarcina highlanderae</name>
    <dbReference type="NCBI Taxonomy" id="3035916"/>
    <lineage>
        <taxon>Bacteria</taxon>
        <taxon>Bacillati</taxon>
        <taxon>Bacillota</taxon>
        <taxon>Bacilli</taxon>
        <taxon>Bacillales</taxon>
        <taxon>Caryophanaceae</taxon>
        <taxon>Sporosarcina</taxon>
    </lineage>
</organism>
<keyword evidence="2" id="KW-1185">Reference proteome</keyword>